<comment type="caution">
    <text evidence="1">The sequence shown here is derived from an EMBL/GenBank/DDBJ whole genome shotgun (WGS) entry which is preliminary data.</text>
</comment>
<accession>A0ABT3CY11</accession>
<protein>
    <submittedName>
        <fullName evidence="1">Type II toxin-antitoxin system RelE/ParE family toxin</fullName>
    </submittedName>
</protein>
<dbReference type="EMBL" id="JAOYOD010000001">
    <property type="protein sequence ID" value="MCV9388586.1"/>
    <property type="molecule type" value="Genomic_DNA"/>
</dbReference>
<keyword evidence="2" id="KW-1185">Reference proteome</keyword>
<gene>
    <name evidence="1" type="ORF">N7U62_18010</name>
</gene>
<dbReference type="Proteomes" id="UP001300692">
    <property type="component" value="Unassembled WGS sequence"/>
</dbReference>
<name>A0ABT3CY11_9BACT</name>
<evidence type="ECO:0000313" key="2">
    <source>
        <dbReference type="Proteomes" id="UP001300692"/>
    </source>
</evidence>
<dbReference type="PIRSF" id="PIRSF039032">
    <property type="entry name" value="HigB-2"/>
    <property type="match status" value="1"/>
</dbReference>
<evidence type="ECO:0000313" key="1">
    <source>
        <dbReference type="EMBL" id="MCV9388586.1"/>
    </source>
</evidence>
<organism evidence="1 2">
    <name type="scientific">Reichenbachiella ulvae</name>
    <dbReference type="NCBI Taxonomy" id="2980104"/>
    <lineage>
        <taxon>Bacteria</taxon>
        <taxon>Pseudomonadati</taxon>
        <taxon>Bacteroidota</taxon>
        <taxon>Cytophagia</taxon>
        <taxon>Cytophagales</taxon>
        <taxon>Reichenbachiellaceae</taxon>
        <taxon>Reichenbachiella</taxon>
    </lineage>
</organism>
<dbReference type="InterPro" id="IPR009387">
    <property type="entry name" value="HigB-2"/>
</dbReference>
<proteinExistence type="predicted"/>
<sequence length="107" mass="12128">MKLKIELTAKFKRKAKSILKKHPSFKSDLSSLISQLKENPRQGTPLKNNCYKIRLSITSKGKGKSGGARVITHLHITATTIYLIYIYDKSEQENISDKEILELIKGL</sequence>
<dbReference type="Pfam" id="PF06296">
    <property type="entry name" value="RelE"/>
    <property type="match status" value="1"/>
</dbReference>
<dbReference type="RefSeq" id="WP_264139462.1">
    <property type="nucleotide sequence ID" value="NZ_JAOYOD010000001.1"/>
</dbReference>
<reference evidence="1 2" key="1">
    <citation type="submission" date="2022-10" db="EMBL/GenBank/DDBJ databases">
        <title>Comparative genomics and taxonomic characterization of three novel marine species of genus Reichenbachiella exhibiting antioxidant and polysaccharide degradation activities.</title>
        <authorList>
            <person name="Muhammad N."/>
            <person name="Lee Y.-J."/>
            <person name="Ko J."/>
            <person name="Kim S.-G."/>
        </authorList>
    </citation>
    <scope>NUCLEOTIDE SEQUENCE [LARGE SCALE GENOMIC DNA]</scope>
    <source>
        <strain evidence="1 2">ABR2-5</strain>
    </source>
</reference>